<dbReference type="EMBL" id="WOCE01000003">
    <property type="protein sequence ID" value="KAE9617990.1"/>
    <property type="molecule type" value="Genomic_DNA"/>
</dbReference>
<protein>
    <submittedName>
        <fullName evidence="2">Uncharacterized protein</fullName>
    </submittedName>
</protein>
<comment type="caution">
    <text evidence="2">The sequence shown here is derived from an EMBL/GenBank/DDBJ whole genome shotgun (WGS) entry which is preliminary data.</text>
</comment>
<evidence type="ECO:0000256" key="1">
    <source>
        <dbReference type="SAM" id="MobiDB-lite"/>
    </source>
</evidence>
<evidence type="ECO:0000313" key="2">
    <source>
        <dbReference type="EMBL" id="KAE9617990.1"/>
    </source>
</evidence>
<accession>A0A6A4QVW6</accession>
<name>A0A6A4QVW6_LUPAL</name>
<organism evidence="2 3">
    <name type="scientific">Lupinus albus</name>
    <name type="common">White lupine</name>
    <name type="synonym">Lupinus termis</name>
    <dbReference type="NCBI Taxonomy" id="3870"/>
    <lineage>
        <taxon>Eukaryota</taxon>
        <taxon>Viridiplantae</taxon>
        <taxon>Streptophyta</taxon>
        <taxon>Embryophyta</taxon>
        <taxon>Tracheophyta</taxon>
        <taxon>Spermatophyta</taxon>
        <taxon>Magnoliopsida</taxon>
        <taxon>eudicotyledons</taxon>
        <taxon>Gunneridae</taxon>
        <taxon>Pentapetalae</taxon>
        <taxon>rosids</taxon>
        <taxon>fabids</taxon>
        <taxon>Fabales</taxon>
        <taxon>Fabaceae</taxon>
        <taxon>Papilionoideae</taxon>
        <taxon>50 kb inversion clade</taxon>
        <taxon>genistoids sensu lato</taxon>
        <taxon>core genistoids</taxon>
        <taxon>Genisteae</taxon>
        <taxon>Lupinus</taxon>
    </lineage>
</organism>
<dbReference type="AlphaFoldDB" id="A0A6A4QVW6"/>
<gene>
    <name evidence="2" type="ORF">Lalb_Chr03g0041401</name>
</gene>
<keyword evidence="3" id="KW-1185">Reference proteome</keyword>
<dbReference type="Proteomes" id="UP000447434">
    <property type="component" value="Chromosome 3"/>
</dbReference>
<proteinExistence type="predicted"/>
<dbReference type="PANTHER" id="PTHR36760">
    <property type="entry name" value="ACIDIC LEUCINE-RICH NUCLEAR PHOSPHOPROTEIN 32 FAMILY B PROTEIN"/>
    <property type="match status" value="1"/>
</dbReference>
<reference evidence="3" key="1">
    <citation type="journal article" date="2020" name="Nat. Commun.">
        <title>Genome sequence of the cluster root forming white lupin.</title>
        <authorList>
            <person name="Hufnagel B."/>
            <person name="Marques A."/>
            <person name="Soriano A."/>
            <person name="Marques L."/>
            <person name="Divol F."/>
            <person name="Doumas P."/>
            <person name="Sallet E."/>
            <person name="Mancinotti D."/>
            <person name="Carrere S."/>
            <person name="Marande W."/>
            <person name="Arribat S."/>
            <person name="Keller J."/>
            <person name="Huneau C."/>
            <person name="Blein T."/>
            <person name="Aime D."/>
            <person name="Laguerre M."/>
            <person name="Taylor J."/>
            <person name="Schubert V."/>
            <person name="Nelson M."/>
            <person name="Geu-Flores F."/>
            <person name="Crespi M."/>
            <person name="Gallardo-Guerrero K."/>
            <person name="Delaux P.-M."/>
            <person name="Salse J."/>
            <person name="Berges H."/>
            <person name="Guyot R."/>
            <person name="Gouzy J."/>
            <person name="Peret B."/>
        </authorList>
    </citation>
    <scope>NUCLEOTIDE SEQUENCE [LARGE SCALE GENOMIC DNA]</scope>
    <source>
        <strain evidence="3">cv. Amiga</strain>
    </source>
</reference>
<evidence type="ECO:0000313" key="3">
    <source>
        <dbReference type="Proteomes" id="UP000447434"/>
    </source>
</evidence>
<dbReference type="PANTHER" id="PTHR36760:SF1">
    <property type="entry name" value="ACIDIC LEUCINE-RICH NUCLEAR PHOSPHOPROTEIN 32 FAMILY B PROTEIN"/>
    <property type="match status" value="1"/>
</dbReference>
<sequence>MSPESNGRVSNEAFSSSNLGSFGSMRVEKEWRRTLACKLFEERHNNSNNNGDGSDGGMDMLWETYETESNKVLTKSNTKKGKKGEIQCYEDDEEEEEFEEGKLCCLQALKFSAGKMNIGIGRPNLLKFSKALKGIGWLHHVGKNGKKCNLTQR</sequence>
<feature type="region of interest" description="Disordered" evidence="1">
    <location>
        <begin position="1"/>
        <end position="20"/>
    </location>
</feature>
<dbReference type="OrthoDB" id="1939140at2759"/>